<reference evidence="2 3" key="1">
    <citation type="submission" date="2020-08" db="EMBL/GenBank/DDBJ databases">
        <title>Genemic of Streptomyces polyaspartic.</title>
        <authorList>
            <person name="Liu W."/>
        </authorList>
    </citation>
    <scope>NUCLEOTIDE SEQUENCE [LARGE SCALE GENOMIC DNA]</scope>
    <source>
        <strain evidence="2 3">TRM66268-LWL</strain>
    </source>
</reference>
<dbReference type="InterPro" id="IPR035985">
    <property type="entry name" value="Ubiquitin-activating_enz"/>
</dbReference>
<evidence type="ECO:0000313" key="3">
    <source>
        <dbReference type="Proteomes" id="UP000642284"/>
    </source>
</evidence>
<dbReference type="PANTHER" id="PTHR10953:SF102">
    <property type="entry name" value="ADENYLYLTRANSFERASE AND SULFURTRANSFERASE MOCS3"/>
    <property type="match status" value="1"/>
</dbReference>
<gene>
    <name evidence="2" type="ORF">H9Y04_29680</name>
</gene>
<evidence type="ECO:0000259" key="1">
    <source>
        <dbReference type="Pfam" id="PF00899"/>
    </source>
</evidence>
<evidence type="ECO:0000313" key="2">
    <source>
        <dbReference type="EMBL" id="MBC9716712.1"/>
    </source>
</evidence>
<dbReference type="EMBL" id="JACTVJ010000015">
    <property type="protein sequence ID" value="MBC9716712.1"/>
    <property type="molecule type" value="Genomic_DNA"/>
</dbReference>
<feature type="domain" description="THIF-type NAD/FAD binding fold" evidence="1">
    <location>
        <begin position="139"/>
        <end position="347"/>
    </location>
</feature>
<comment type="caution">
    <text evidence="2">The sequence shown here is derived from an EMBL/GenBank/DDBJ whole genome shotgun (WGS) entry which is preliminary data.</text>
</comment>
<organism evidence="2 3">
    <name type="scientific">Streptomyces polyasparticus</name>
    <dbReference type="NCBI Taxonomy" id="2767826"/>
    <lineage>
        <taxon>Bacteria</taxon>
        <taxon>Bacillati</taxon>
        <taxon>Actinomycetota</taxon>
        <taxon>Actinomycetes</taxon>
        <taxon>Kitasatosporales</taxon>
        <taxon>Streptomycetaceae</taxon>
        <taxon>Streptomyces</taxon>
    </lineage>
</organism>
<keyword evidence="2" id="KW-0808">Transferase</keyword>
<dbReference type="InterPro" id="IPR045886">
    <property type="entry name" value="ThiF/MoeB/HesA"/>
</dbReference>
<name>A0ABR7SQ47_9ACTN</name>
<dbReference type="PANTHER" id="PTHR10953">
    <property type="entry name" value="UBIQUITIN-ACTIVATING ENZYME E1"/>
    <property type="match status" value="1"/>
</dbReference>
<accession>A0ABR7SQ47</accession>
<dbReference type="SUPFAM" id="SSF69572">
    <property type="entry name" value="Activating enzymes of the ubiquitin-like proteins"/>
    <property type="match status" value="1"/>
</dbReference>
<keyword evidence="2" id="KW-0548">Nucleotidyltransferase</keyword>
<dbReference type="InterPro" id="IPR000594">
    <property type="entry name" value="ThiF_NAD_FAD-bd"/>
</dbReference>
<dbReference type="Pfam" id="PF00899">
    <property type="entry name" value="ThiF"/>
    <property type="match status" value="1"/>
</dbReference>
<dbReference type="Proteomes" id="UP000642284">
    <property type="component" value="Unassembled WGS sequence"/>
</dbReference>
<dbReference type="GO" id="GO:0016779">
    <property type="term" value="F:nucleotidyltransferase activity"/>
    <property type="evidence" value="ECO:0007669"/>
    <property type="project" value="UniProtKB-KW"/>
</dbReference>
<keyword evidence="3" id="KW-1185">Reference proteome</keyword>
<dbReference type="Gene3D" id="3.40.50.720">
    <property type="entry name" value="NAD(P)-binding Rossmann-like Domain"/>
    <property type="match status" value="1"/>
</dbReference>
<proteinExistence type="predicted"/>
<protein>
    <submittedName>
        <fullName evidence="2">ThiF family adenylyltransferase</fullName>
    </submittedName>
</protein>
<sequence>MPPTRGVLVTVGLQSIGRPRVKPEHRAYRTTDGHVRIGSVIYGIGAEVLDPDGWVWSLIEAMDGTRSVPSVLATVRETHPEVPMEDLREALADLLAAGFVEDAAAPVPPELSEREQDRYSRSVPLQRWMDLTPRRSPWDVQLRLRNSRVLLLGVGGTGGYAAQTLVASGVGHLHCVEPDVVERSNLNRQPLFAEKDIGLPKLDAALDALRARNPDVTVTGERREVRDPDDLAELMSPGYDLLLLAADRPPEIRRWANRRCLATGTPWVDAGYHGPLVTVGVHRPGSGACWECHRAGEVARRDLRVGPGQDEEVASPRLDWNPANAVTAALSGTLQTHAALALLTGVPAMEPGFRFGINLMVPGDPVLERFDRLPDCPACGDVPGRPQDTDG</sequence>